<name>A0A090KT96_STRRB</name>
<dbReference type="PANTHER" id="PTHR13710:SF153">
    <property type="entry name" value="RECQ-LIKE DNA HELICASE BLM"/>
    <property type="match status" value="1"/>
</dbReference>
<dbReference type="InterPro" id="IPR011545">
    <property type="entry name" value="DEAD/DEAH_box_helicase_dom"/>
</dbReference>
<dbReference type="Pfam" id="PF00270">
    <property type="entry name" value="DEAD"/>
    <property type="match status" value="1"/>
</dbReference>
<reference evidence="6" key="1">
    <citation type="submission" date="2014-09" db="EMBL/GenBank/DDBJ databases">
        <authorList>
            <person name="Aslett A.Martin."/>
        </authorList>
    </citation>
    <scope>NUCLEOTIDE SEQUENCE</scope>
    <source>
        <strain evidence="6">ED321 Heterogonic</strain>
    </source>
</reference>
<evidence type="ECO:0000313" key="7">
    <source>
        <dbReference type="Proteomes" id="UP000035682"/>
    </source>
</evidence>
<dbReference type="RefSeq" id="XP_024499840.1">
    <property type="nucleotide sequence ID" value="XM_024645570.1"/>
</dbReference>
<evidence type="ECO:0000259" key="5">
    <source>
        <dbReference type="PROSITE" id="PS51192"/>
    </source>
</evidence>
<reference evidence="8" key="3">
    <citation type="submission" date="2020-12" db="UniProtKB">
        <authorList>
            <consortium name="WormBaseParasite"/>
        </authorList>
    </citation>
    <scope>IDENTIFICATION</scope>
</reference>
<keyword evidence="6" id="KW-0378">Hydrolase</keyword>
<dbReference type="PROSITE" id="PS51192">
    <property type="entry name" value="HELICASE_ATP_BIND_1"/>
    <property type="match status" value="1"/>
</dbReference>
<dbReference type="GO" id="GO:0005694">
    <property type="term" value="C:chromosome"/>
    <property type="evidence" value="ECO:0007669"/>
    <property type="project" value="TreeGrafter"/>
</dbReference>
<dbReference type="AlphaFoldDB" id="A0A090KT96"/>
<accession>A0A090KT96</accession>
<sequence>MFLSSIIPEINELTVIILPTLILCDQYISICTNAKLPYTALNSNVEESEKKLLVEECLNDLKKFCEKYNIIITTPDTFIGDDCRIIVSTLYEENLLKRIVVDEAHLTFDHGLTFRPNYIKLLTYFITINKTQFIFCSGSLIIKAITKISKICHIKNYNTLRGSCFKSNIIIIHIRKETLIDLSNYINGIKRLQIIRKNYFKEKPFEVLVIVRSLKKVKECTTIFKKNGYSVTTYNSTLTKYEKKNLEINMNQIIILLL</sequence>
<evidence type="ECO:0000313" key="9">
    <source>
        <dbReference type="WormBase" id="SRAE_X000236600"/>
    </source>
</evidence>
<dbReference type="SUPFAM" id="SSF52540">
    <property type="entry name" value="P-loop containing nucleoside triphosphate hydrolases"/>
    <property type="match status" value="1"/>
</dbReference>
<dbReference type="CTD" id="36385444"/>
<feature type="domain" description="Helicase ATP-binding" evidence="5">
    <location>
        <begin position="37"/>
        <end position="158"/>
    </location>
</feature>
<reference evidence="7" key="2">
    <citation type="submission" date="2014-09" db="EMBL/GenBank/DDBJ databases">
        <authorList>
            <person name="Martin A.A."/>
        </authorList>
    </citation>
    <scope>NUCLEOTIDE SEQUENCE</scope>
    <source>
        <strain evidence="7">ED321</strain>
    </source>
</reference>
<keyword evidence="3" id="KW-0413">Isomerase</keyword>
<protein>
    <submittedName>
        <fullName evidence="6">DNA/RNA helicase, DEAD/DEAH box type, N-terminal domain and Helicase, superfamily 1/2, ATP-binding domain and P-loop containing nucleoside triphosphate hydrolase domain-containing protein</fullName>
    </submittedName>
</protein>
<dbReference type="GO" id="GO:0005524">
    <property type="term" value="F:ATP binding"/>
    <property type="evidence" value="ECO:0007669"/>
    <property type="project" value="UniProtKB-KW"/>
</dbReference>
<dbReference type="GO" id="GO:0005634">
    <property type="term" value="C:nucleus"/>
    <property type="evidence" value="ECO:0007669"/>
    <property type="project" value="TreeGrafter"/>
</dbReference>
<dbReference type="GO" id="GO:0000724">
    <property type="term" value="P:double-strand break repair via homologous recombination"/>
    <property type="evidence" value="ECO:0007669"/>
    <property type="project" value="TreeGrafter"/>
</dbReference>
<evidence type="ECO:0000256" key="3">
    <source>
        <dbReference type="ARBA" id="ARBA00023235"/>
    </source>
</evidence>
<keyword evidence="2" id="KW-0238">DNA-binding</keyword>
<keyword evidence="7" id="KW-1185">Reference proteome</keyword>
<dbReference type="Proteomes" id="UP000035682">
    <property type="component" value="Unplaced"/>
</dbReference>
<dbReference type="GO" id="GO:0003677">
    <property type="term" value="F:DNA binding"/>
    <property type="evidence" value="ECO:0007669"/>
    <property type="project" value="UniProtKB-KW"/>
</dbReference>
<organism evidence="6">
    <name type="scientific">Strongyloides ratti</name>
    <name type="common">Parasitic roundworm</name>
    <dbReference type="NCBI Taxonomy" id="34506"/>
    <lineage>
        <taxon>Eukaryota</taxon>
        <taxon>Metazoa</taxon>
        <taxon>Ecdysozoa</taxon>
        <taxon>Nematoda</taxon>
        <taxon>Chromadorea</taxon>
        <taxon>Rhabditida</taxon>
        <taxon>Tylenchina</taxon>
        <taxon>Panagrolaimomorpha</taxon>
        <taxon>Strongyloidoidea</taxon>
        <taxon>Strongyloididae</taxon>
        <taxon>Strongyloides</taxon>
    </lineage>
</organism>
<dbReference type="GeneID" id="36385444"/>
<evidence type="ECO:0000256" key="1">
    <source>
        <dbReference type="ARBA" id="ARBA00005446"/>
    </source>
</evidence>
<evidence type="ECO:0000313" key="6">
    <source>
        <dbReference type="EMBL" id="CEF60631.1"/>
    </source>
</evidence>
<dbReference type="WBParaSite" id="SRAE_X000236600.1">
    <property type="protein sequence ID" value="SRAE_X000236600.1"/>
    <property type="gene ID" value="WBGene00267950"/>
</dbReference>
<dbReference type="EMBL" id="LN609400">
    <property type="protein sequence ID" value="CEF60631.1"/>
    <property type="molecule type" value="Genomic_DNA"/>
</dbReference>
<keyword evidence="6" id="KW-0067">ATP-binding</keyword>
<evidence type="ECO:0000256" key="2">
    <source>
        <dbReference type="ARBA" id="ARBA00023125"/>
    </source>
</evidence>
<evidence type="ECO:0000256" key="4">
    <source>
        <dbReference type="ARBA" id="ARBA00023242"/>
    </source>
</evidence>
<dbReference type="GO" id="GO:0009378">
    <property type="term" value="F:four-way junction helicase activity"/>
    <property type="evidence" value="ECO:0007669"/>
    <property type="project" value="TreeGrafter"/>
</dbReference>
<comment type="similarity">
    <text evidence="1">Belongs to the helicase family. RecQ subfamily.</text>
</comment>
<evidence type="ECO:0000313" key="8">
    <source>
        <dbReference type="WBParaSite" id="SRAE_X000236600.1"/>
    </source>
</evidence>
<dbReference type="Gene3D" id="3.40.50.300">
    <property type="entry name" value="P-loop containing nucleotide triphosphate hydrolases"/>
    <property type="match status" value="1"/>
</dbReference>
<dbReference type="InterPro" id="IPR027417">
    <property type="entry name" value="P-loop_NTPase"/>
</dbReference>
<dbReference type="WormBase" id="SRAE_X000236600">
    <property type="protein sequence ID" value="SRP04907"/>
    <property type="gene ID" value="WBGene00267950"/>
</dbReference>
<keyword evidence="4" id="KW-0539">Nucleus</keyword>
<dbReference type="GO" id="GO:0005737">
    <property type="term" value="C:cytoplasm"/>
    <property type="evidence" value="ECO:0007669"/>
    <property type="project" value="TreeGrafter"/>
</dbReference>
<gene>
    <name evidence="6 8 9" type="ORF">SRAE_X000236600</name>
</gene>
<proteinExistence type="inferred from homology"/>
<dbReference type="PANTHER" id="PTHR13710">
    <property type="entry name" value="DNA HELICASE RECQ FAMILY MEMBER"/>
    <property type="match status" value="1"/>
</dbReference>
<keyword evidence="6" id="KW-0347">Helicase</keyword>
<dbReference type="GO" id="GO:0016787">
    <property type="term" value="F:hydrolase activity"/>
    <property type="evidence" value="ECO:0007669"/>
    <property type="project" value="UniProtKB-KW"/>
</dbReference>
<dbReference type="GO" id="GO:0043138">
    <property type="term" value="F:3'-5' DNA helicase activity"/>
    <property type="evidence" value="ECO:0007669"/>
    <property type="project" value="TreeGrafter"/>
</dbReference>
<dbReference type="InterPro" id="IPR014001">
    <property type="entry name" value="Helicase_ATP-bd"/>
</dbReference>
<keyword evidence="6" id="KW-0547">Nucleotide-binding</keyword>